<feature type="region of interest" description="Disordered" evidence="1">
    <location>
        <begin position="1"/>
        <end position="96"/>
    </location>
</feature>
<protein>
    <submittedName>
        <fullName evidence="2">Uncharacterized protein</fullName>
    </submittedName>
</protein>
<accession>A0A2I0J8Y1</accession>
<name>A0A2I0J8Y1_PUNGR</name>
<comment type="caution">
    <text evidence="2">The sequence shown here is derived from an EMBL/GenBank/DDBJ whole genome shotgun (WGS) entry which is preliminary data.</text>
</comment>
<dbReference type="AlphaFoldDB" id="A0A2I0J8Y1"/>
<dbReference type="EMBL" id="PGOL01001918">
    <property type="protein sequence ID" value="PKI52688.1"/>
    <property type="molecule type" value="Genomic_DNA"/>
</dbReference>
<feature type="compositionally biased region" description="Basic and acidic residues" evidence="1">
    <location>
        <begin position="47"/>
        <end position="56"/>
    </location>
</feature>
<organism evidence="2 3">
    <name type="scientific">Punica granatum</name>
    <name type="common">Pomegranate</name>
    <dbReference type="NCBI Taxonomy" id="22663"/>
    <lineage>
        <taxon>Eukaryota</taxon>
        <taxon>Viridiplantae</taxon>
        <taxon>Streptophyta</taxon>
        <taxon>Embryophyta</taxon>
        <taxon>Tracheophyta</taxon>
        <taxon>Spermatophyta</taxon>
        <taxon>Magnoliopsida</taxon>
        <taxon>eudicotyledons</taxon>
        <taxon>Gunneridae</taxon>
        <taxon>Pentapetalae</taxon>
        <taxon>rosids</taxon>
        <taxon>malvids</taxon>
        <taxon>Myrtales</taxon>
        <taxon>Lythraceae</taxon>
        <taxon>Punica</taxon>
    </lineage>
</organism>
<evidence type="ECO:0000313" key="2">
    <source>
        <dbReference type="EMBL" id="PKI52688.1"/>
    </source>
</evidence>
<dbReference type="Proteomes" id="UP000233551">
    <property type="component" value="Unassembled WGS sequence"/>
</dbReference>
<evidence type="ECO:0000256" key="1">
    <source>
        <dbReference type="SAM" id="MobiDB-lite"/>
    </source>
</evidence>
<keyword evidence="3" id="KW-1185">Reference proteome</keyword>
<gene>
    <name evidence="2" type="ORF">CRG98_026924</name>
</gene>
<feature type="compositionally biased region" description="Basic and acidic residues" evidence="1">
    <location>
        <begin position="1"/>
        <end position="10"/>
    </location>
</feature>
<reference evidence="2 3" key="1">
    <citation type="submission" date="2017-11" db="EMBL/GenBank/DDBJ databases">
        <title>De-novo sequencing of pomegranate (Punica granatum L.) genome.</title>
        <authorList>
            <person name="Akparov Z."/>
            <person name="Amiraslanov A."/>
            <person name="Hajiyeva S."/>
            <person name="Abbasov M."/>
            <person name="Kaur K."/>
            <person name="Hamwieh A."/>
            <person name="Solovyev V."/>
            <person name="Salamov A."/>
            <person name="Braich B."/>
            <person name="Kosarev P."/>
            <person name="Mahmoud A."/>
            <person name="Hajiyev E."/>
            <person name="Babayeva S."/>
            <person name="Izzatullayeva V."/>
            <person name="Mammadov A."/>
            <person name="Mammadov A."/>
            <person name="Sharifova S."/>
            <person name="Ojaghi J."/>
            <person name="Eynullazada K."/>
            <person name="Bayramov B."/>
            <person name="Abdulazimova A."/>
            <person name="Shahmuradov I."/>
        </authorList>
    </citation>
    <scope>NUCLEOTIDE SEQUENCE [LARGE SCALE GENOMIC DNA]</scope>
    <source>
        <strain evidence="3">cv. AG2017</strain>
        <tissue evidence="2">Leaf</tissue>
    </source>
</reference>
<evidence type="ECO:0000313" key="3">
    <source>
        <dbReference type="Proteomes" id="UP000233551"/>
    </source>
</evidence>
<sequence length="96" mass="10308">MPSKPQHSEPEGGVILELESTPKKPINDSPSDTTREAEASEEPTADFTKEKLESKKMVGSKRPSESSALMSPLGNKLKPEENVAPAEAPPLKPQVS</sequence>
<feature type="compositionally biased region" description="Pro residues" evidence="1">
    <location>
        <begin position="87"/>
        <end position="96"/>
    </location>
</feature>
<proteinExistence type="predicted"/>